<proteinExistence type="predicted"/>
<dbReference type="EMBL" id="KI546035">
    <property type="protein sequence ID" value="EST47793.1"/>
    <property type="molecule type" value="Genomic_DNA"/>
</dbReference>
<dbReference type="EMBL" id="KI546035">
    <property type="protein sequence ID" value="EST47801.1"/>
    <property type="molecule type" value="Genomic_DNA"/>
</dbReference>
<reference evidence="4" key="2">
    <citation type="submission" date="2020-12" db="EMBL/GenBank/DDBJ databases">
        <title>New Spironucleus salmonicida genome in near-complete chromosomes.</title>
        <authorList>
            <person name="Xu F."/>
            <person name="Kurt Z."/>
            <person name="Jimenez-Gonzalez A."/>
            <person name="Astvaldsson A."/>
            <person name="Andersson J.O."/>
            <person name="Svard S.G."/>
        </authorList>
    </citation>
    <scope>NUCLEOTIDE SEQUENCE</scope>
    <source>
        <strain evidence="4">ATCC 50377</strain>
    </source>
</reference>
<name>V6LVR7_9EUKA</name>
<evidence type="ECO:0000313" key="4">
    <source>
        <dbReference type="EMBL" id="KAH0572120.1"/>
    </source>
</evidence>
<evidence type="ECO:0000313" key="5">
    <source>
        <dbReference type="Proteomes" id="UP000018208"/>
    </source>
</evidence>
<evidence type="ECO:0000313" key="3">
    <source>
        <dbReference type="EMBL" id="EST47801.1"/>
    </source>
</evidence>
<evidence type="ECO:0000256" key="1">
    <source>
        <dbReference type="SAM" id="MobiDB-lite"/>
    </source>
</evidence>
<dbReference type="Proteomes" id="UP000018208">
    <property type="component" value="Unassembled WGS sequence"/>
</dbReference>
<dbReference type="AlphaFoldDB" id="V6LVR7"/>
<dbReference type="EMBL" id="AUWU02000006">
    <property type="protein sequence ID" value="KAH0572120.1"/>
    <property type="molecule type" value="Genomic_DNA"/>
</dbReference>
<keyword evidence="5" id="KW-1185">Reference proteome</keyword>
<evidence type="ECO:0000313" key="2">
    <source>
        <dbReference type="EMBL" id="EST47793.1"/>
    </source>
</evidence>
<reference evidence="3 4" key="1">
    <citation type="journal article" date="2014" name="PLoS Genet.">
        <title>The Genome of Spironucleus salmonicida Highlights a Fish Pathogen Adapted to Fluctuating Environments.</title>
        <authorList>
            <person name="Xu F."/>
            <person name="Jerlstrom-Hultqvist J."/>
            <person name="Einarsson E."/>
            <person name="Astvaldsson A."/>
            <person name="Svard S.G."/>
            <person name="Andersson J.O."/>
        </authorList>
    </citation>
    <scope>NUCLEOTIDE SEQUENCE</scope>
    <source>
        <strain evidence="4">ATCC 50377</strain>
    </source>
</reference>
<sequence length="97" mass="11241">MRDQFSTAKSYACNTAISRHYRRRPLPPPEVQAFSGHRPAPSFDRQTDRSFHVCFVPHRGMGRQLQCAWGQTEPFRPFTQDARHRGGFLGEGFEFVE</sequence>
<protein>
    <submittedName>
        <fullName evidence="3">Uncharacterized protein</fullName>
    </submittedName>
</protein>
<organism evidence="3">
    <name type="scientific">Spironucleus salmonicida</name>
    <dbReference type="NCBI Taxonomy" id="348837"/>
    <lineage>
        <taxon>Eukaryota</taxon>
        <taxon>Metamonada</taxon>
        <taxon>Diplomonadida</taxon>
        <taxon>Hexamitidae</taxon>
        <taxon>Hexamitinae</taxon>
        <taxon>Spironucleus</taxon>
    </lineage>
</organism>
<feature type="region of interest" description="Disordered" evidence="1">
    <location>
        <begin position="22"/>
        <end position="45"/>
    </location>
</feature>
<gene>
    <name evidence="2" type="ORF">SS50377_12194</name>
    <name evidence="3" type="ORF">SS50377_12202</name>
    <name evidence="4" type="ORF">SS50377_26329</name>
</gene>
<dbReference type="VEuPathDB" id="GiardiaDB:SS50377_26329"/>
<accession>V6LVR7</accession>